<sequence>MDQNATEAAFLEEVSAFLNATDFFETNVGSERTASHAEAGINPSETESSQEARDRISNDNQVSQHLTRRQKEVLRKKRYERRRKNERETLRDMVGALASRLEKLRRGSTTSQRYTLMNSSATGSAWRALAISRREQRYQAEGEKLRLEAAIDEQATYIAILRELLP</sequence>
<comment type="caution">
    <text evidence="2">The sequence shown here is derived from an EMBL/GenBank/DDBJ whole genome shotgun (WGS) entry which is preliminary data.</text>
</comment>
<organism evidence="2 3">
    <name type="scientific">Phytophthora cactorum</name>
    <dbReference type="NCBI Taxonomy" id="29920"/>
    <lineage>
        <taxon>Eukaryota</taxon>
        <taxon>Sar</taxon>
        <taxon>Stramenopiles</taxon>
        <taxon>Oomycota</taxon>
        <taxon>Peronosporomycetes</taxon>
        <taxon>Peronosporales</taxon>
        <taxon>Peronosporaceae</taxon>
        <taxon>Phytophthora</taxon>
    </lineage>
</organism>
<protein>
    <submittedName>
        <fullName evidence="2">Uncharacterized protein</fullName>
    </submittedName>
</protein>
<dbReference type="EMBL" id="RCML01001046">
    <property type="protein sequence ID" value="KAG2966085.1"/>
    <property type="molecule type" value="Genomic_DNA"/>
</dbReference>
<feature type="region of interest" description="Disordered" evidence="1">
    <location>
        <begin position="31"/>
        <end position="87"/>
    </location>
</feature>
<feature type="non-terminal residue" evidence="2">
    <location>
        <position position="166"/>
    </location>
</feature>
<evidence type="ECO:0000313" key="3">
    <source>
        <dbReference type="Proteomes" id="UP000697107"/>
    </source>
</evidence>
<evidence type="ECO:0000313" key="2">
    <source>
        <dbReference type="EMBL" id="KAG2966085.1"/>
    </source>
</evidence>
<gene>
    <name evidence="2" type="ORF">PC118_g19367</name>
</gene>
<dbReference type="Proteomes" id="UP000697107">
    <property type="component" value="Unassembled WGS sequence"/>
</dbReference>
<reference evidence="2" key="1">
    <citation type="submission" date="2018-10" db="EMBL/GenBank/DDBJ databases">
        <title>Effector identification in a new, highly contiguous assembly of the strawberry crown rot pathogen Phytophthora cactorum.</title>
        <authorList>
            <person name="Armitage A.D."/>
            <person name="Nellist C.F."/>
            <person name="Bates H."/>
            <person name="Vickerstaff R.J."/>
            <person name="Harrison R.J."/>
        </authorList>
    </citation>
    <scope>NUCLEOTIDE SEQUENCE</scope>
    <source>
        <strain evidence="2">P415</strain>
    </source>
</reference>
<accession>A0A8T1FAE3</accession>
<dbReference type="VEuPathDB" id="FungiDB:PC110_g20636"/>
<dbReference type="AlphaFoldDB" id="A0A8T1FAE3"/>
<proteinExistence type="predicted"/>
<evidence type="ECO:0000256" key="1">
    <source>
        <dbReference type="SAM" id="MobiDB-lite"/>
    </source>
</evidence>
<name>A0A8T1FAE3_9STRA</name>